<dbReference type="Pfam" id="PF12906">
    <property type="entry name" value="RINGv"/>
    <property type="match status" value="1"/>
</dbReference>
<name>A0A433DHX8_9FUNG</name>
<dbReference type="Gene3D" id="3.30.40.10">
    <property type="entry name" value="Zinc/RING finger domain, C3HC4 (zinc finger)"/>
    <property type="match status" value="1"/>
</dbReference>
<evidence type="ECO:0000313" key="8">
    <source>
        <dbReference type="Proteomes" id="UP000268093"/>
    </source>
</evidence>
<dbReference type="OrthoDB" id="264354at2759"/>
<dbReference type="InterPro" id="IPR011016">
    <property type="entry name" value="Znf_RING-CH"/>
</dbReference>
<sequence>METTLPTTVATSTSTSTSRRTTATADGLRRRQLRRGDPSSSSTVTDDEKEDDGEEEDPFGDDDDNDEQAWVDISNSNFSVAERDLATTPDLIPGPPIYHRPHKHKHPDSFIVASRTGATDSDSTALSTPYDADDEATSVPASPLASPEHGVDTDVEIMGASPVTEEIETDEHGSSASARAGVDERFCRICFSGPDDEDESLGRLISPCLCSGTMKYVHIGCLNRWRGASQKKTSFFECDSCKYRYRFSRTTWAAWATNEFVLTLVTITIFALAVFLSGFLVKFLLWYLAPDPEDWLYLFTAVHNGNDDNLTPPSPPALMTLGRLFTLDLEHALLGLSFVGIIGFIQIMFGLLWLGPFPWGGTWNLRNTLGIARDRDGRGVSGTFLLIVIVLGCVKACWSLYKAVKSFSRVIMERLQDAILEVNPE</sequence>
<dbReference type="PROSITE" id="PS51292">
    <property type="entry name" value="ZF_RING_CH"/>
    <property type="match status" value="1"/>
</dbReference>
<feature type="compositionally biased region" description="Acidic residues" evidence="4">
    <location>
        <begin position="45"/>
        <end position="69"/>
    </location>
</feature>
<dbReference type="Proteomes" id="UP000268093">
    <property type="component" value="Unassembled WGS sequence"/>
</dbReference>
<keyword evidence="1" id="KW-0479">Metal-binding</keyword>
<evidence type="ECO:0000256" key="4">
    <source>
        <dbReference type="SAM" id="MobiDB-lite"/>
    </source>
</evidence>
<keyword evidence="5" id="KW-0812">Transmembrane</keyword>
<reference evidence="7 8" key="1">
    <citation type="journal article" date="2018" name="New Phytol.">
        <title>Phylogenomics of Endogonaceae and evolution of mycorrhizas within Mucoromycota.</title>
        <authorList>
            <person name="Chang Y."/>
            <person name="Desiro A."/>
            <person name="Na H."/>
            <person name="Sandor L."/>
            <person name="Lipzen A."/>
            <person name="Clum A."/>
            <person name="Barry K."/>
            <person name="Grigoriev I.V."/>
            <person name="Martin F.M."/>
            <person name="Stajich J.E."/>
            <person name="Smith M.E."/>
            <person name="Bonito G."/>
            <person name="Spatafora J.W."/>
        </authorList>
    </citation>
    <scope>NUCLEOTIDE SEQUENCE [LARGE SCALE GENOMIC DNA]</scope>
    <source>
        <strain evidence="7 8">GMNB39</strain>
    </source>
</reference>
<organism evidence="7 8">
    <name type="scientific">Jimgerdemannia flammicorona</name>
    <dbReference type="NCBI Taxonomy" id="994334"/>
    <lineage>
        <taxon>Eukaryota</taxon>
        <taxon>Fungi</taxon>
        <taxon>Fungi incertae sedis</taxon>
        <taxon>Mucoromycota</taxon>
        <taxon>Mucoromycotina</taxon>
        <taxon>Endogonomycetes</taxon>
        <taxon>Endogonales</taxon>
        <taxon>Endogonaceae</taxon>
        <taxon>Jimgerdemannia</taxon>
    </lineage>
</organism>
<feature type="compositionally biased region" description="Low complexity" evidence="4">
    <location>
        <begin position="1"/>
        <end position="26"/>
    </location>
</feature>
<feature type="region of interest" description="Disordered" evidence="4">
    <location>
        <begin position="116"/>
        <end position="150"/>
    </location>
</feature>
<evidence type="ECO:0000256" key="5">
    <source>
        <dbReference type="SAM" id="Phobius"/>
    </source>
</evidence>
<feature type="transmembrane region" description="Helical" evidence="5">
    <location>
        <begin position="333"/>
        <end position="359"/>
    </location>
</feature>
<feature type="domain" description="RING-CH-type" evidence="6">
    <location>
        <begin position="179"/>
        <end position="248"/>
    </location>
</feature>
<gene>
    <name evidence="7" type="ORF">BC936DRAFT_139170</name>
</gene>
<evidence type="ECO:0000256" key="2">
    <source>
        <dbReference type="ARBA" id="ARBA00022771"/>
    </source>
</evidence>
<dbReference type="AlphaFoldDB" id="A0A433DHX8"/>
<keyword evidence="8" id="KW-1185">Reference proteome</keyword>
<feature type="transmembrane region" description="Helical" evidence="5">
    <location>
        <begin position="260"/>
        <end position="288"/>
    </location>
</feature>
<keyword evidence="5" id="KW-1133">Transmembrane helix</keyword>
<dbReference type="EMBL" id="RBNI01001439">
    <property type="protein sequence ID" value="RUP50419.1"/>
    <property type="molecule type" value="Genomic_DNA"/>
</dbReference>
<dbReference type="SUPFAM" id="SSF57850">
    <property type="entry name" value="RING/U-box"/>
    <property type="match status" value="1"/>
</dbReference>
<dbReference type="CDD" id="cd16495">
    <property type="entry name" value="RING_CH-C4HC3_MARCH"/>
    <property type="match status" value="1"/>
</dbReference>
<feature type="transmembrane region" description="Helical" evidence="5">
    <location>
        <begin position="379"/>
        <end position="401"/>
    </location>
</feature>
<evidence type="ECO:0000259" key="6">
    <source>
        <dbReference type="PROSITE" id="PS51292"/>
    </source>
</evidence>
<dbReference type="InterPro" id="IPR013083">
    <property type="entry name" value="Znf_RING/FYVE/PHD"/>
</dbReference>
<dbReference type="PANTHER" id="PTHR46347:SF1">
    <property type="entry name" value="RING_FYVE_PHD ZINC FINGER SUPERFAMILY PROTEIN"/>
    <property type="match status" value="1"/>
</dbReference>
<keyword evidence="2" id="KW-0863">Zinc-finger</keyword>
<evidence type="ECO:0000256" key="1">
    <source>
        <dbReference type="ARBA" id="ARBA00022723"/>
    </source>
</evidence>
<comment type="caution">
    <text evidence="7">The sequence shown here is derived from an EMBL/GenBank/DDBJ whole genome shotgun (WGS) entry which is preliminary data.</text>
</comment>
<feature type="compositionally biased region" description="Polar residues" evidence="4">
    <location>
        <begin position="116"/>
        <end position="127"/>
    </location>
</feature>
<accession>A0A433DHX8</accession>
<evidence type="ECO:0000256" key="3">
    <source>
        <dbReference type="ARBA" id="ARBA00022833"/>
    </source>
</evidence>
<keyword evidence="3" id="KW-0862">Zinc</keyword>
<feature type="region of interest" description="Disordered" evidence="4">
    <location>
        <begin position="1"/>
        <end position="77"/>
    </location>
</feature>
<dbReference type="SMART" id="SM00744">
    <property type="entry name" value="RINGv"/>
    <property type="match status" value="1"/>
</dbReference>
<proteinExistence type="predicted"/>
<evidence type="ECO:0000313" key="7">
    <source>
        <dbReference type="EMBL" id="RUP50419.1"/>
    </source>
</evidence>
<dbReference type="GO" id="GO:0008270">
    <property type="term" value="F:zinc ion binding"/>
    <property type="evidence" value="ECO:0007669"/>
    <property type="project" value="UniProtKB-KW"/>
</dbReference>
<protein>
    <recommendedName>
        <fullName evidence="6">RING-CH-type domain-containing protein</fullName>
    </recommendedName>
</protein>
<dbReference type="PANTHER" id="PTHR46347">
    <property type="entry name" value="RING/FYVE/PHD ZINC FINGER SUPERFAMILY PROTEIN"/>
    <property type="match status" value="1"/>
</dbReference>
<keyword evidence="5" id="KW-0472">Membrane</keyword>